<proteinExistence type="predicted"/>
<organism evidence="2">
    <name type="scientific">Mariniphaga anaerophila</name>
    <dbReference type="NCBI Taxonomy" id="1484053"/>
    <lineage>
        <taxon>Bacteria</taxon>
        <taxon>Pseudomonadati</taxon>
        <taxon>Bacteroidota</taxon>
        <taxon>Bacteroidia</taxon>
        <taxon>Marinilabiliales</taxon>
        <taxon>Prolixibacteraceae</taxon>
        <taxon>Mariniphaga</taxon>
    </lineage>
</organism>
<evidence type="ECO:0000259" key="1">
    <source>
        <dbReference type="Pfam" id="PF13282"/>
    </source>
</evidence>
<reference evidence="2" key="1">
    <citation type="journal article" date="2020" name="mSystems">
        <title>Genome- and Community-Level Interaction Insights into Carbon Utilization and Element Cycling Functions of Hydrothermarchaeota in Hydrothermal Sediment.</title>
        <authorList>
            <person name="Zhou Z."/>
            <person name="Liu Y."/>
            <person name="Xu W."/>
            <person name="Pan J."/>
            <person name="Luo Z.H."/>
            <person name="Li M."/>
        </authorList>
    </citation>
    <scope>NUCLEOTIDE SEQUENCE [LARGE SCALE GENOMIC DNA]</scope>
    <source>
        <strain evidence="2">SpSt-1217</strain>
    </source>
</reference>
<sequence>IKSMFIIGLFDSSRKYYWKLFFWSLFRRPKVFPLAITYSIYGYHYRRVFKKMNFF</sequence>
<feature type="domain" description="DUF4070" evidence="1">
    <location>
        <begin position="2"/>
        <end position="52"/>
    </location>
</feature>
<dbReference type="AlphaFoldDB" id="A0A831PMR3"/>
<accession>A0A831PMR3</accession>
<comment type="caution">
    <text evidence="2">The sequence shown here is derived from an EMBL/GenBank/DDBJ whole genome shotgun (WGS) entry which is preliminary data.</text>
</comment>
<gene>
    <name evidence="2" type="ORF">ENN90_13355</name>
</gene>
<protein>
    <submittedName>
        <fullName evidence="2">DUF4070 domain-containing protein</fullName>
    </submittedName>
</protein>
<name>A0A831PMR3_9BACT</name>
<dbReference type="Pfam" id="PF13282">
    <property type="entry name" value="DUF4070"/>
    <property type="match status" value="1"/>
</dbReference>
<feature type="non-terminal residue" evidence="2">
    <location>
        <position position="1"/>
    </location>
</feature>
<evidence type="ECO:0000313" key="2">
    <source>
        <dbReference type="EMBL" id="HDR52582.1"/>
    </source>
</evidence>
<dbReference type="Proteomes" id="UP000886047">
    <property type="component" value="Unassembled WGS sequence"/>
</dbReference>
<dbReference type="InterPro" id="IPR025274">
    <property type="entry name" value="DUF4070"/>
</dbReference>
<dbReference type="EMBL" id="DSDK01000748">
    <property type="protein sequence ID" value="HDR52582.1"/>
    <property type="molecule type" value="Genomic_DNA"/>
</dbReference>